<evidence type="ECO:0000313" key="1">
    <source>
        <dbReference type="EMBL" id="KAH3823927.1"/>
    </source>
</evidence>
<name>A0A9D4JXC5_DREPO</name>
<accession>A0A9D4JXC5</accession>
<dbReference type="Proteomes" id="UP000828390">
    <property type="component" value="Unassembled WGS sequence"/>
</dbReference>
<dbReference type="PANTHER" id="PTHR46307">
    <property type="entry name" value="G9A, ISOFORM B"/>
    <property type="match status" value="1"/>
</dbReference>
<organism evidence="1 2">
    <name type="scientific">Dreissena polymorpha</name>
    <name type="common">Zebra mussel</name>
    <name type="synonym">Mytilus polymorpha</name>
    <dbReference type="NCBI Taxonomy" id="45954"/>
    <lineage>
        <taxon>Eukaryota</taxon>
        <taxon>Metazoa</taxon>
        <taxon>Spiralia</taxon>
        <taxon>Lophotrochozoa</taxon>
        <taxon>Mollusca</taxon>
        <taxon>Bivalvia</taxon>
        <taxon>Autobranchia</taxon>
        <taxon>Heteroconchia</taxon>
        <taxon>Euheterodonta</taxon>
        <taxon>Imparidentia</taxon>
        <taxon>Neoheterodontei</taxon>
        <taxon>Myida</taxon>
        <taxon>Dreissenoidea</taxon>
        <taxon>Dreissenidae</taxon>
        <taxon>Dreissena</taxon>
    </lineage>
</organism>
<keyword evidence="2" id="KW-1185">Reference proteome</keyword>
<proteinExistence type="predicted"/>
<dbReference type="InterPro" id="IPR046341">
    <property type="entry name" value="SET_dom_sf"/>
</dbReference>
<dbReference type="EMBL" id="JAIWYP010000005">
    <property type="protein sequence ID" value="KAH3823927.1"/>
    <property type="molecule type" value="Genomic_DNA"/>
</dbReference>
<dbReference type="Gene3D" id="2.170.270.10">
    <property type="entry name" value="SET domain"/>
    <property type="match status" value="1"/>
</dbReference>
<sequence>MLIWDGTLRTCIKQHFPRASLISTCVPRCFQYGRLVPEFNMAEPPLIFECNRACECWTTCNNRVVQNGVM</sequence>
<protein>
    <submittedName>
        <fullName evidence="1">Uncharacterized protein</fullName>
    </submittedName>
</protein>
<dbReference type="GO" id="GO:0000122">
    <property type="term" value="P:negative regulation of transcription by RNA polymerase II"/>
    <property type="evidence" value="ECO:0007669"/>
    <property type="project" value="TreeGrafter"/>
</dbReference>
<dbReference type="GO" id="GO:0002039">
    <property type="term" value="F:p53 binding"/>
    <property type="evidence" value="ECO:0007669"/>
    <property type="project" value="InterPro"/>
</dbReference>
<dbReference type="GO" id="GO:0000785">
    <property type="term" value="C:chromatin"/>
    <property type="evidence" value="ECO:0007669"/>
    <property type="project" value="TreeGrafter"/>
</dbReference>
<dbReference type="GO" id="GO:0005634">
    <property type="term" value="C:nucleus"/>
    <property type="evidence" value="ECO:0007669"/>
    <property type="project" value="TreeGrafter"/>
</dbReference>
<comment type="caution">
    <text evidence="1">The sequence shown here is derived from an EMBL/GenBank/DDBJ whole genome shotgun (WGS) entry which is preliminary data.</text>
</comment>
<dbReference type="GO" id="GO:0046974">
    <property type="term" value="F:histone H3K9 methyltransferase activity"/>
    <property type="evidence" value="ECO:0007669"/>
    <property type="project" value="TreeGrafter"/>
</dbReference>
<reference evidence="1" key="2">
    <citation type="submission" date="2020-11" db="EMBL/GenBank/DDBJ databases">
        <authorList>
            <person name="McCartney M.A."/>
            <person name="Auch B."/>
            <person name="Kono T."/>
            <person name="Mallez S."/>
            <person name="Becker A."/>
            <person name="Gohl D.M."/>
            <person name="Silverstein K.A.T."/>
            <person name="Koren S."/>
            <person name="Bechman K.B."/>
            <person name="Herman A."/>
            <person name="Abrahante J.E."/>
            <person name="Garbe J."/>
        </authorList>
    </citation>
    <scope>NUCLEOTIDE SEQUENCE</scope>
    <source>
        <strain evidence="1">Duluth1</strain>
        <tissue evidence="1">Whole animal</tissue>
    </source>
</reference>
<reference evidence="1" key="1">
    <citation type="journal article" date="2019" name="bioRxiv">
        <title>The Genome of the Zebra Mussel, Dreissena polymorpha: A Resource for Invasive Species Research.</title>
        <authorList>
            <person name="McCartney M.A."/>
            <person name="Auch B."/>
            <person name="Kono T."/>
            <person name="Mallez S."/>
            <person name="Zhang Y."/>
            <person name="Obille A."/>
            <person name="Becker A."/>
            <person name="Abrahante J.E."/>
            <person name="Garbe J."/>
            <person name="Badalamenti J.P."/>
            <person name="Herman A."/>
            <person name="Mangelson H."/>
            <person name="Liachko I."/>
            <person name="Sullivan S."/>
            <person name="Sone E.D."/>
            <person name="Koren S."/>
            <person name="Silverstein K.A.T."/>
            <person name="Beckman K.B."/>
            <person name="Gohl D.M."/>
        </authorList>
    </citation>
    <scope>NUCLEOTIDE SEQUENCE</scope>
    <source>
        <strain evidence="1">Duluth1</strain>
        <tissue evidence="1">Whole animal</tissue>
    </source>
</reference>
<dbReference type="SUPFAM" id="SSF82199">
    <property type="entry name" value="SET domain"/>
    <property type="match status" value="1"/>
</dbReference>
<dbReference type="PANTHER" id="PTHR46307:SF4">
    <property type="entry name" value="G9A, ISOFORM B"/>
    <property type="match status" value="1"/>
</dbReference>
<dbReference type="InterPro" id="IPR043550">
    <property type="entry name" value="EHMT1/EHMT2"/>
</dbReference>
<dbReference type="AlphaFoldDB" id="A0A9D4JXC5"/>
<gene>
    <name evidence="1" type="ORF">DPMN_125752</name>
</gene>
<evidence type="ECO:0000313" key="2">
    <source>
        <dbReference type="Proteomes" id="UP000828390"/>
    </source>
</evidence>